<dbReference type="Pfam" id="PF00456">
    <property type="entry name" value="Transketolase_N"/>
    <property type="match status" value="1"/>
</dbReference>
<keyword evidence="3" id="KW-0808">Transferase</keyword>
<evidence type="ECO:0000313" key="8">
    <source>
        <dbReference type="Proteomes" id="UP000199662"/>
    </source>
</evidence>
<evidence type="ECO:0000256" key="2">
    <source>
        <dbReference type="ARBA" id="ARBA00007131"/>
    </source>
</evidence>
<dbReference type="InterPro" id="IPR005474">
    <property type="entry name" value="Transketolase_N"/>
</dbReference>
<feature type="domain" description="Transketolase N-terminal" evidence="6">
    <location>
        <begin position="8"/>
        <end position="269"/>
    </location>
</feature>
<comment type="similarity">
    <text evidence="2">Belongs to the transketolase family.</text>
</comment>
<dbReference type="EMBL" id="FNZK01000002">
    <property type="protein sequence ID" value="SEI98429.1"/>
    <property type="molecule type" value="Genomic_DNA"/>
</dbReference>
<evidence type="ECO:0000256" key="5">
    <source>
        <dbReference type="ARBA" id="ARBA00023052"/>
    </source>
</evidence>
<dbReference type="GO" id="GO:0016740">
    <property type="term" value="F:transferase activity"/>
    <property type="evidence" value="ECO:0007669"/>
    <property type="project" value="UniProtKB-KW"/>
</dbReference>
<keyword evidence="5" id="KW-0786">Thiamine pyrophosphate</keyword>
<keyword evidence="4" id="KW-0479">Metal-binding</keyword>
<sequence>MNTIELEKIAKKIRMDTIKMIYKVKSGHPGGALSIADILAILYFDEMHVDAKNPQMPDRDRFVLSKGHAATSLYAALAAKGYFAREELWTLRQYQSILQGHPDMKVTPGLDMSSGSLGQGLSIANGMALAAKLQKKEFRVYAILGDGELDEGQIWEAAMTAPQFRLDNIVAIIDQNGFQINGTTDDVMKVASIEDKFQAFGWNVLSIDGNDISAIKDAFQKAKNCKDRPTAIIAKTLKGKGVSYMEDRCEWHSGVPTEEQYQLAMQELGGNE</sequence>
<evidence type="ECO:0000256" key="3">
    <source>
        <dbReference type="ARBA" id="ARBA00022679"/>
    </source>
</evidence>
<dbReference type="InterPro" id="IPR029061">
    <property type="entry name" value="THDP-binding"/>
</dbReference>
<dbReference type="PROSITE" id="PS00801">
    <property type="entry name" value="TRANSKETOLASE_1"/>
    <property type="match status" value="1"/>
</dbReference>
<dbReference type="SUPFAM" id="SSF52518">
    <property type="entry name" value="Thiamin diphosphate-binding fold (THDP-binding)"/>
    <property type="match status" value="1"/>
</dbReference>
<evidence type="ECO:0000313" key="7">
    <source>
        <dbReference type="EMBL" id="SEI98429.1"/>
    </source>
</evidence>
<name>A0A1H6V1H4_9FIRM</name>
<gene>
    <name evidence="7" type="ORF">SAMN05660742_102169</name>
</gene>
<dbReference type="InterPro" id="IPR049557">
    <property type="entry name" value="Transketolase_CS"/>
</dbReference>
<accession>A0A1H6V1H4</accession>
<dbReference type="PANTHER" id="PTHR47514">
    <property type="entry name" value="TRANSKETOLASE N-TERMINAL SECTION-RELATED"/>
    <property type="match status" value="1"/>
</dbReference>
<evidence type="ECO:0000256" key="1">
    <source>
        <dbReference type="ARBA" id="ARBA00001964"/>
    </source>
</evidence>
<dbReference type="GO" id="GO:0046872">
    <property type="term" value="F:metal ion binding"/>
    <property type="evidence" value="ECO:0007669"/>
    <property type="project" value="UniProtKB-KW"/>
</dbReference>
<dbReference type="Proteomes" id="UP000199662">
    <property type="component" value="Unassembled WGS sequence"/>
</dbReference>
<dbReference type="Gene3D" id="3.40.50.970">
    <property type="match status" value="1"/>
</dbReference>
<dbReference type="CDD" id="cd02012">
    <property type="entry name" value="TPP_TK"/>
    <property type="match status" value="1"/>
</dbReference>
<keyword evidence="8" id="KW-1185">Reference proteome</keyword>
<evidence type="ECO:0000259" key="6">
    <source>
        <dbReference type="Pfam" id="PF00456"/>
    </source>
</evidence>
<dbReference type="STRING" id="84035.SAMN05660742_102169"/>
<evidence type="ECO:0000256" key="4">
    <source>
        <dbReference type="ARBA" id="ARBA00022723"/>
    </source>
</evidence>
<proteinExistence type="inferred from homology"/>
<organism evidence="7 8">
    <name type="scientific">Propionispira arboris</name>
    <dbReference type="NCBI Taxonomy" id="84035"/>
    <lineage>
        <taxon>Bacteria</taxon>
        <taxon>Bacillati</taxon>
        <taxon>Bacillota</taxon>
        <taxon>Negativicutes</taxon>
        <taxon>Selenomonadales</taxon>
        <taxon>Selenomonadaceae</taxon>
        <taxon>Propionispira</taxon>
    </lineage>
</organism>
<dbReference type="AlphaFoldDB" id="A0A1H6V1H4"/>
<comment type="cofactor">
    <cofactor evidence="1">
        <name>thiamine diphosphate</name>
        <dbReference type="ChEBI" id="CHEBI:58937"/>
    </cofactor>
</comment>
<dbReference type="PANTHER" id="PTHR47514:SF1">
    <property type="entry name" value="TRANSKETOLASE N-TERMINAL SECTION-RELATED"/>
    <property type="match status" value="1"/>
</dbReference>
<protein>
    <submittedName>
        <fullName evidence="7">Transketolase</fullName>
    </submittedName>
</protein>
<reference evidence="7 8" key="1">
    <citation type="submission" date="2016-10" db="EMBL/GenBank/DDBJ databases">
        <authorList>
            <person name="de Groot N.N."/>
        </authorList>
    </citation>
    <scope>NUCLEOTIDE SEQUENCE [LARGE SCALE GENOMIC DNA]</scope>
    <source>
        <strain evidence="7 8">DSM 2179</strain>
    </source>
</reference>